<protein>
    <submittedName>
        <fullName evidence="4">Hydrolase</fullName>
    </submittedName>
</protein>
<evidence type="ECO:0000256" key="2">
    <source>
        <dbReference type="ARBA" id="ARBA00022801"/>
    </source>
</evidence>
<dbReference type="SUPFAM" id="SSF56784">
    <property type="entry name" value="HAD-like"/>
    <property type="match status" value="1"/>
</dbReference>
<dbReference type="PANTHER" id="PTHR10000:SF8">
    <property type="entry name" value="HAD SUPERFAMILY HYDROLASE-LIKE, TYPE 3"/>
    <property type="match status" value="1"/>
</dbReference>
<dbReference type="HOGENOM" id="CLU_044146_0_3_6"/>
<dbReference type="NCBIfam" id="TIGR00099">
    <property type="entry name" value="Cof-subfamily"/>
    <property type="match status" value="1"/>
</dbReference>
<dbReference type="Gene3D" id="3.40.50.1000">
    <property type="entry name" value="HAD superfamily/HAD-like"/>
    <property type="match status" value="1"/>
</dbReference>
<organism evidence="4 5">
    <name type="scientific">Citrobacter amalonaticus Y19</name>
    <dbReference type="NCBI Taxonomy" id="1261127"/>
    <lineage>
        <taxon>Bacteria</taxon>
        <taxon>Pseudomonadati</taxon>
        <taxon>Pseudomonadota</taxon>
        <taxon>Gammaproteobacteria</taxon>
        <taxon>Enterobacterales</taxon>
        <taxon>Enterobacteriaceae</taxon>
        <taxon>Citrobacter</taxon>
    </lineage>
</organism>
<dbReference type="InterPro" id="IPR006379">
    <property type="entry name" value="HAD-SF_hydro_IIB"/>
</dbReference>
<dbReference type="SFLD" id="SFLDG01140">
    <property type="entry name" value="C2.B:_Phosphomannomutase_and_P"/>
    <property type="match status" value="1"/>
</dbReference>
<dbReference type="RefSeq" id="WP_046493851.1">
    <property type="nucleotide sequence ID" value="NZ_CP011132.1"/>
</dbReference>
<keyword evidence="1" id="KW-0479">Metal-binding</keyword>
<evidence type="ECO:0000256" key="1">
    <source>
        <dbReference type="ARBA" id="ARBA00022723"/>
    </source>
</evidence>
<dbReference type="Gene3D" id="3.30.1240.10">
    <property type="match status" value="1"/>
</dbReference>
<sequence length="287" mass="32021">MLLVTDLDGTLLTSQKTISPRTHQALVEFRQRGGLLAACSARPVSSMARLLQQQQVETLFGWCAGFNGGQILEMTQQRILHSAALTRMDLREIDRHISLSRYPHHFFTAQAIYHRYDSLIAPWTSYEASLFELPLINAAPGNIFNRRDIFKITLVAEHARIDSLCREINSLLPADYKATITGGNYIDIQRGEINKGYAINEIARQLNRPTAEIAAIGDQQNDISMFAVAGFGIAMGNAPDSVKRQARYVTTTNDDEGIVCALEWLRCSAHPVTMRQSSTQAENNEPD</sequence>
<dbReference type="PROSITE" id="PS01229">
    <property type="entry name" value="COF_2"/>
    <property type="match status" value="1"/>
</dbReference>
<dbReference type="GO" id="GO:0016791">
    <property type="term" value="F:phosphatase activity"/>
    <property type="evidence" value="ECO:0007669"/>
    <property type="project" value="UniProtKB-ARBA"/>
</dbReference>
<name>A0A0F6TYB1_CITAM</name>
<gene>
    <name evidence="4" type="ORF">F384_22175</name>
</gene>
<accession>A0A0F6TYB1</accession>
<dbReference type="InterPro" id="IPR036412">
    <property type="entry name" value="HAD-like_sf"/>
</dbReference>
<evidence type="ECO:0000313" key="5">
    <source>
        <dbReference type="Proteomes" id="UP000034085"/>
    </source>
</evidence>
<evidence type="ECO:0000313" key="4">
    <source>
        <dbReference type="EMBL" id="AKE61074.1"/>
    </source>
</evidence>
<dbReference type="Pfam" id="PF08282">
    <property type="entry name" value="Hydrolase_3"/>
    <property type="match status" value="1"/>
</dbReference>
<dbReference type="PROSITE" id="PS01228">
    <property type="entry name" value="COF_1"/>
    <property type="match status" value="1"/>
</dbReference>
<proteinExistence type="predicted"/>
<dbReference type="NCBIfam" id="TIGR01484">
    <property type="entry name" value="HAD-SF-IIB"/>
    <property type="match status" value="1"/>
</dbReference>
<dbReference type="KEGG" id="cama:F384_22175"/>
<dbReference type="GO" id="GO:0005829">
    <property type="term" value="C:cytosol"/>
    <property type="evidence" value="ECO:0007669"/>
    <property type="project" value="TreeGrafter"/>
</dbReference>
<dbReference type="InterPro" id="IPR023214">
    <property type="entry name" value="HAD_sf"/>
</dbReference>
<keyword evidence="2 4" id="KW-0378">Hydrolase</keyword>
<dbReference type="InterPro" id="IPR000150">
    <property type="entry name" value="Cof"/>
</dbReference>
<dbReference type="PANTHER" id="PTHR10000">
    <property type="entry name" value="PHOSPHOSERINE PHOSPHATASE"/>
    <property type="match status" value="1"/>
</dbReference>
<keyword evidence="3" id="KW-0460">Magnesium</keyword>
<dbReference type="CDD" id="cd07516">
    <property type="entry name" value="HAD_Pase"/>
    <property type="match status" value="1"/>
</dbReference>
<evidence type="ECO:0000256" key="3">
    <source>
        <dbReference type="ARBA" id="ARBA00022842"/>
    </source>
</evidence>
<dbReference type="GO" id="GO:0000287">
    <property type="term" value="F:magnesium ion binding"/>
    <property type="evidence" value="ECO:0007669"/>
    <property type="project" value="UniProtKB-ARBA"/>
</dbReference>
<dbReference type="SFLD" id="SFLDS00003">
    <property type="entry name" value="Haloacid_Dehalogenase"/>
    <property type="match status" value="1"/>
</dbReference>
<dbReference type="OrthoDB" id="5498330at2"/>
<dbReference type="AlphaFoldDB" id="A0A0F6TYB1"/>
<dbReference type="Proteomes" id="UP000034085">
    <property type="component" value="Chromosome"/>
</dbReference>
<dbReference type="EMBL" id="CP011132">
    <property type="protein sequence ID" value="AKE61074.1"/>
    <property type="molecule type" value="Genomic_DNA"/>
</dbReference>
<reference evidence="4 5" key="1">
    <citation type="journal article" date="2013" name="Appl. Microbiol. Biotechnol.">
        <title>Glycerol assimilation and production of 1,3-propanediol by Citrobacter amalonaticus Y19.</title>
        <authorList>
            <person name="Ainala S.K."/>
            <person name="Ashok S."/>
            <person name="Ko Y."/>
            <person name="Park S."/>
        </authorList>
    </citation>
    <scope>NUCLEOTIDE SEQUENCE [LARGE SCALE GENOMIC DNA]</scope>
    <source>
        <strain evidence="4 5">Y19</strain>
    </source>
</reference>
<dbReference type="PATRIC" id="fig|1261127.3.peg.4597"/>